<accession>A0A5S3PN81</accession>
<dbReference type="InterPro" id="IPR048012">
    <property type="entry name" value="BfmA-like_N"/>
</dbReference>
<dbReference type="RefSeq" id="WP_138658690.1">
    <property type="nucleotide sequence ID" value="NZ_VATY01000003.1"/>
</dbReference>
<comment type="caution">
    <text evidence="1">The sequence shown here is derived from an EMBL/GenBank/DDBJ whole genome shotgun (WGS) entry which is preliminary data.</text>
</comment>
<protein>
    <submittedName>
        <fullName evidence="1">Uncharacterized protein</fullName>
    </submittedName>
</protein>
<evidence type="ECO:0000313" key="1">
    <source>
        <dbReference type="EMBL" id="TMM55821.1"/>
    </source>
</evidence>
<sequence length="189" mass="22391">MKVKNKYKYDYLALNLRAKVVIRFRAFSKKTARSHADTLTAMMDFFEWHNYSPHQRFGKDVIAGQKKNRKRIDAVIAIIKSVEKSQNIPIMNIEAMLKSLFKEEIKKYAPKLLEPKKVTKSEQKSKAEKNTISRIDYDRTQEKLSETRDRLKYVLERVELVSNRFGKDFLKLEITREELARFKRGLKDS</sequence>
<evidence type="ECO:0000313" key="2">
    <source>
        <dbReference type="Proteomes" id="UP000310314"/>
    </source>
</evidence>
<organism evidence="1 2">
    <name type="scientific">Maribacter algarum</name>
    <name type="common">ex Zhang et al. 2020</name>
    <dbReference type="NCBI Taxonomy" id="2578118"/>
    <lineage>
        <taxon>Bacteria</taxon>
        <taxon>Pseudomonadati</taxon>
        <taxon>Bacteroidota</taxon>
        <taxon>Flavobacteriia</taxon>
        <taxon>Flavobacteriales</taxon>
        <taxon>Flavobacteriaceae</taxon>
        <taxon>Maribacter</taxon>
    </lineage>
</organism>
<reference evidence="1 2" key="1">
    <citation type="submission" date="2019-05" db="EMBL/GenBank/DDBJ databases">
        <authorList>
            <person name="Zhang J.-Y."/>
            <person name="Feg X."/>
            <person name="Du Z.-J."/>
        </authorList>
    </citation>
    <scope>NUCLEOTIDE SEQUENCE [LARGE SCALE GENOMIC DNA]</scope>
    <source>
        <strain evidence="1 2">RZ26</strain>
    </source>
</reference>
<dbReference type="EMBL" id="VATY01000003">
    <property type="protein sequence ID" value="TMM55821.1"/>
    <property type="molecule type" value="Genomic_DNA"/>
</dbReference>
<dbReference type="Proteomes" id="UP000310314">
    <property type="component" value="Unassembled WGS sequence"/>
</dbReference>
<name>A0A5S3PN81_9FLAO</name>
<proteinExistence type="predicted"/>
<dbReference type="OrthoDB" id="1441069at2"/>
<gene>
    <name evidence="1" type="ORF">FEE95_14290</name>
</gene>
<dbReference type="NCBIfam" id="NF041200">
    <property type="entry name" value="mob_BfmA_Nterm"/>
    <property type="match status" value="1"/>
</dbReference>
<keyword evidence="2" id="KW-1185">Reference proteome</keyword>
<dbReference type="AlphaFoldDB" id="A0A5S3PN81"/>